<dbReference type="Pfam" id="PF00403">
    <property type="entry name" value="HMA"/>
    <property type="match status" value="1"/>
</dbReference>
<dbReference type="Gene3D" id="3.30.70.100">
    <property type="match status" value="1"/>
</dbReference>
<gene>
    <name evidence="2" type="ORF">C1881_00160</name>
</gene>
<dbReference type="SUPFAM" id="SSF55008">
    <property type="entry name" value="HMA, heavy metal-associated domain"/>
    <property type="match status" value="1"/>
</dbReference>
<accession>A0A369LS81</accession>
<evidence type="ECO:0000313" key="3">
    <source>
        <dbReference type="Proteomes" id="UP000253975"/>
    </source>
</evidence>
<name>A0A369LS81_9ACTN</name>
<evidence type="ECO:0000259" key="1">
    <source>
        <dbReference type="PROSITE" id="PS50846"/>
    </source>
</evidence>
<dbReference type="GO" id="GO:0046872">
    <property type="term" value="F:metal ion binding"/>
    <property type="evidence" value="ECO:0007669"/>
    <property type="project" value="InterPro"/>
</dbReference>
<dbReference type="CDD" id="cd00371">
    <property type="entry name" value="HMA"/>
    <property type="match status" value="1"/>
</dbReference>
<reference evidence="2 3" key="1">
    <citation type="journal article" date="2018" name="Elife">
        <title>Discovery and characterization of a prevalent human gut bacterial enzyme sufficient for the inactivation of a family of plant toxins.</title>
        <authorList>
            <person name="Koppel N."/>
            <person name="Bisanz J.E."/>
            <person name="Pandelia M.E."/>
            <person name="Turnbaugh P.J."/>
            <person name="Balskus E.P."/>
        </authorList>
    </citation>
    <scope>NUCLEOTIDE SEQUENCE [LARGE SCALE GENOMIC DNA]</scope>
    <source>
        <strain evidence="2 3">OB21 GAM31</strain>
    </source>
</reference>
<feature type="domain" description="HMA" evidence="1">
    <location>
        <begin position="60"/>
        <end position="126"/>
    </location>
</feature>
<dbReference type="RefSeq" id="WP_114614558.1">
    <property type="nucleotide sequence ID" value="NZ_PPTO01000001.1"/>
</dbReference>
<evidence type="ECO:0000313" key="2">
    <source>
        <dbReference type="EMBL" id="RDB60978.1"/>
    </source>
</evidence>
<dbReference type="AlphaFoldDB" id="A0A369LS81"/>
<sequence>MNIQTLVLLVVIAVGMLFALRRTYRVFSLKDDCCGGGAKDSSKKFKAQRVSDTNEANYKHALDLKIGGMTCEKCVENVQNAINSVDAGNVWARVDLGSKTAHILSKNALDQASVEEAVEAAGYFVSRR</sequence>
<organism evidence="2 3">
    <name type="scientific">Slackia isoflavoniconvertens</name>
    <dbReference type="NCBI Taxonomy" id="572010"/>
    <lineage>
        <taxon>Bacteria</taxon>
        <taxon>Bacillati</taxon>
        <taxon>Actinomycetota</taxon>
        <taxon>Coriobacteriia</taxon>
        <taxon>Eggerthellales</taxon>
        <taxon>Eggerthellaceae</taxon>
        <taxon>Slackia</taxon>
    </lineage>
</organism>
<dbReference type="EMBL" id="PPTO01000001">
    <property type="protein sequence ID" value="RDB60978.1"/>
    <property type="molecule type" value="Genomic_DNA"/>
</dbReference>
<comment type="caution">
    <text evidence="2">The sequence shown here is derived from an EMBL/GenBank/DDBJ whole genome shotgun (WGS) entry which is preliminary data.</text>
</comment>
<dbReference type="PROSITE" id="PS50846">
    <property type="entry name" value="HMA_2"/>
    <property type="match status" value="1"/>
</dbReference>
<dbReference type="InterPro" id="IPR036163">
    <property type="entry name" value="HMA_dom_sf"/>
</dbReference>
<protein>
    <submittedName>
        <fullName evidence="2">Copper-binding protein</fullName>
    </submittedName>
</protein>
<dbReference type="InterPro" id="IPR006121">
    <property type="entry name" value="HMA_dom"/>
</dbReference>
<proteinExistence type="predicted"/>
<dbReference type="Proteomes" id="UP000253975">
    <property type="component" value="Unassembled WGS sequence"/>
</dbReference>